<dbReference type="RefSeq" id="WP_110853611.1">
    <property type="nucleotide sequence ID" value="NZ_QKLZ01000016.1"/>
</dbReference>
<accession>A0A2Y9APF7</accession>
<dbReference type="OrthoDB" id="8083683at2"/>
<reference evidence="1 2" key="1">
    <citation type="submission" date="2016-10" db="EMBL/GenBank/DDBJ databases">
        <authorList>
            <person name="Cai Z."/>
        </authorList>
    </citation>
    <scope>NUCLEOTIDE SEQUENCE [LARGE SCALE GENOMIC DNA]</scope>
    <source>
        <strain evidence="1 2">CGMCC 1.10826</strain>
    </source>
</reference>
<dbReference type="InterPro" id="IPR008316">
    <property type="entry name" value="UCP029876"/>
</dbReference>
<keyword evidence="2" id="KW-1185">Reference proteome</keyword>
<protein>
    <submittedName>
        <fullName evidence="1">DNA-binding ferritin-like protein (Dps family)</fullName>
    </submittedName>
</protein>
<evidence type="ECO:0000313" key="2">
    <source>
        <dbReference type="Proteomes" id="UP000250222"/>
    </source>
</evidence>
<proteinExistence type="predicted"/>
<gene>
    <name evidence="1" type="ORF">SAMN05216184_11669</name>
</gene>
<dbReference type="SUPFAM" id="SSF158560">
    <property type="entry name" value="BH3980-like"/>
    <property type="match status" value="1"/>
</dbReference>
<evidence type="ECO:0000313" key="1">
    <source>
        <dbReference type="EMBL" id="SSA46371.1"/>
    </source>
</evidence>
<dbReference type="Pfam" id="PF06304">
    <property type="entry name" value="DUF1048"/>
    <property type="match status" value="1"/>
</dbReference>
<dbReference type="EMBL" id="UETB01000016">
    <property type="protein sequence ID" value="SSA46371.1"/>
    <property type="molecule type" value="Genomic_DNA"/>
</dbReference>
<dbReference type="GO" id="GO:0003677">
    <property type="term" value="F:DNA binding"/>
    <property type="evidence" value="ECO:0007669"/>
    <property type="project" value="UniProtKB-KW"/>
</dbReference>
<dbReference type="Proteomes" id="UP000250222">
    <property type="component" value="Unassembled WGS sequence"/>
</dbReference>
<organism evidence="1 2">
    <name type="scientific">Georgenia satyanarayanai</name>
    <dbReference type="NCBI Taxonomy" id="860221"/>
    <lineage>
        <taxon>Bacteria</taxon>
        <taxon>Bacillati</taxon>
        <taxon>Actinomycetota</taxon>
        <taxon>Actinomycetes</taxon>
        <taxon>Micrococcales</taxon>
        <taxon>Bogoriellaceae</taxon>
        <taxon>Georgenia</taxon>
    </lineage>
</organism>
<keyword evidence="1" id="KW-0238">DNA-binding</keyword>
<dbReference type="Gene3D" id="1.10.1900.10">
    <property type="entry name" value="c-terminal domain of poly(a) binding protein"/>
    <property type="match status" value="1"/>
</dbReference>
<sequence>MAGKWIEAVTGPLEQKKQYRRDKARIDGLPEPHRTAARAMHRYVLHASGVTDGDVLMAMVTDLADLWERAAIDHTPVRTIVGEDPVDFTESFAKAYGGKEWMDKERARLTTAIDTAAEDGGEVRDE</sequence>
<name>A0A2Y9APF7_9MICO</name>
<dbReference type="AlphaFoldDB" id="A0A2Y9APF7"/>